<dbReference type="PANTHER" id="PTHR45947">
    <property type="entry name" value="SULFOQUINOVOSYL TRANSFERASE SQD2"/>
    <property type="match status" value="1"/>
</dbReference>
<sequence length="385" mass="40985" precursor="true">MSEQRPRVVVVAEAAPMRGGIATFAETITADPLLARDYDVELLNTARVATREGGRFNLDNVRYALADAWRVFKAARQADIVHLQLVADPGLPALRAAALNLAASAGRAKLIAHVHSAVGNAGRPEIAGYGRVDRMALRTLRRARLVCTVSTVGTATMQALAPRTWVETVDNAVNLDDFPAGTADTEPPTVLFVGVICQRKGLFELARAARLLHERGIHDWNLVVVGGQGPTPQAEYDQIVAEFDAAGLRAAMVGPEYGDQIKARLASADIFVLPSFLEGQPIAIIEAMASGLAVVGTSIGAVPDLIRDGVEGRVVEPGDAPALADALAQVIGDQDARRQMGHAARERAERSHGLEQLSARLNSLYRAVLSGRRSAAVERSVTVPQ</sequence>
<dbReference type="EMBL" id="CP001737">
    <property type="protein sequence ID" value="ACV79855.1"/>
    <property type="molecule type" value="Genomic_DNA"/>
</dbReference>
<dbReference type="Proteomes" id="UP000002218">
    <property type="component" value="Chromosome"/>
</dbReference>
<dbReference type="STRING" id="479431.Namu_3530"/>
<dbReference type="RefSeq" id="WP_015748709.1">
    <property type="nucleotide sequence ID" value="NC_013235.1"/>
</dbReference>
<feature type="domain" description="Glycosyltransferase subfamily 4-like N-terminal" evidence="4">
    <location>
        <begin position="53"/>
        <end position="176"/>
    </location>
</feature>
<dbReference type="InterPro" id="IPR028098">
    <property type="entry name" value="Glyco_trans_4-like_N"/>
</dbReference>
<protein>
    <submittedName>
        <fullName evidence="5">Glycosyl transferase group 1</fullName>
    </submittedName>
</protein>
<dbReference type="GO" id="GO:1901137">
    <property type="term" value="P:carbohydrate derivative biosynthetic process"/>
    <property type="evidence" value="ECO:0007669"/>
    <property type="project" value="UniProtKB-ARBA"/>
</dbReference>
<dbReference type="Pfam" id="PF13439">
    <property type="entry name" value="Glyco_transf_4"/>
    <property type="match status" value="1"/>
</dbReference>
<keyword evidence="2 5" id="KW-0808">Transferase</keyword>
<proteinExistence type="predicted"/>
<evidence type="ECO:0000256" key="2">
    <source>
        <dbReference type="ARBA" id="ARBA00022679"/>
    </source>
</evidence>
<reference evidence="6" key="1">
    <citation type="submission" date="2009-09" db="EMBL/GenBank/DDBJ databases">
        <title>The complete genome of Nakamurella multipartita DSM 44233.</title>
        <authorList>
            <consortium name="US DOE Joint Genome Institute (JGI-PGF)"/>
            <person name="Lucas S."/>
            <person name="Copeland A."/>
            <person name="Lapidus A."/>
            <person name="Glavina del Rio T."/>
            <person name="Dalin E."/>
            <person name="Tice H."/>
            <person name="Bruce D."/>
            <person name="Goodwin L."/>
            <person name="Pitluck S."/>
            <person name="Kyrpides N."/>
            <person name="Mavromatis K."/>
            <person name="Ivanova N."/>
            <person name="Ovchinnikova G."/>
            <person name="Sims D."/>
            <person name="Meincke L."/>
            <person name="Brettin T."/>
            <person name="Detter J.C."/>
            <person name="Han C."/>
            <person name="Larimer F."/>
            <person name="Land M."/>
            <person name="Hauser L."/>
            <person name="Markowitz V."/>
            <person name="Cheng J.-F."/>
            <person name="Hugenholtz P."/>
            <person name="Woyke T."/>
            <person name="Wu D."/>
            <person name="Klenk H.-P."/>
            <person name="Eisen J.A."/>
        </authorList>
    </citation>
    <scope>NUCLEOTIDE SEQUENCE [LARGE SCALE GENOMIC DNA]</scope>
    <source>
        <strain evidence="6">ATCC 700099 / DSM 44233 / CIP 104796 / JCM 9543 / NBRC 105858 / Y-104</strain>
    </source>
</reference>
<name>C8XEV4_NAKMY</name>
<dbReference type="AlphaFoldDB" id="C8XEV4"/>
<dbReference type="InterPro" id="IPR001296">
    <property type="entry name" value="Glyco_trans_1"/>
</dbReference>
<keyword evidence="6" id="KW-1185">Reference proteome</keyword>
<dbReference type="InParanoid" id="C8XEV4"/>
<dbReference type="Pfam" id="PF00534">
    <property type="entry name" value="Glycos_transf_1"/>
    <property type="match status" value="1"/>
</dbReference>
<evidence type="ECO:0000313" key="6">
    <source>
        <dbReference type="Proteomes" id="UP000002218"/>
    </source>
</evidence>
<dbReference type="eggNOG" id="COG0438">
    <property type="taxonomic scope" value="Bacteria"/>
</dbReference>
<evidence type="ECO:0000259" key="3">
    <source>
        <dbReference type="Pfam" id="PF00534"/>
    </source>
</evidence>
<dbReference type="CDD" id="cd03801">
    <property type="entry name" value="GT4_PimA-like"/>
    <property type="match status" value="1"/>
</dbReference>
<dbReference type="CAZy" id="GT4">
    <property type="family name" value="Glycosyltransferase Family 4"/>
</dbReference>
<gene>
    <name evidence="5" type="ordered locus">Namu_3530</name>
</gene>
<feature type="domain" description="Glycosyl transferase family 1" evidence="3">
    <location>
        <begin position="179"/>
        <end position="347"/>
    </location>
</feature>
<evidence type="ECO:0000259" key="4">
    <source>
        <dbReference type="Pfam" id="PF13439"/>
    </source>
</evidence>
<accession>C8XEV4</accession>
<dbReference type="KEGG" id="nml:Namu_3530"/>
<dbReference type="SUPFAM" id="SSF53756">
    <property type="entry name" value="UDP-Glycosyltransferase/glycogen phosphorylase"/>
    <property type="match status" value="1"/>
</dbReference>
<evidence type="ECO:0000313" key="5">
    <source>
        <dbReference type="EMBL" id="ACV79855.1"/>
    </source>
</evidence>
<organism evidence="5 6">
    <name type="scientific">Nakamurella multipartita (strain ATCC 700099 / DSM 44233 / CIP 104796 / JCM 9543 / NBRC 105858 / Y-104)</name>
    <name type="common">Microsphaera multipartita</name>
    <dbReference type="NCBI Taxonomy" id="479431"/>
    <lineage>
        <taxon>Bacteria</taxon>
        <taxon>Bacillati</taxon>
        <taxon>Actinomycetota</taxon>
        <taxon>Actinomycetes</taxon>
        <taxon>Nakamurellales</taxon>
        <taxon>Nakamurellaceae</taxon>
        <taxon>Nakamurella</taxon>
    </lineage>
</organism>
<dbReference type="Gene3D" id="3.40.50.2000">
    <property type="entry name" value="Glycogen Phosphorylase B"/>
    <property type="match status" value="2"/>
</dbReference>
<keyword evidence="1" id="KW-0328">Glycosyltransferase</keyword>
<evidence type="ECO:0000256" key="1">
    <source>
        <dbReference type="ARBA" id="ARBA00022676"/>
    </source>
</evidence>
<dbReference type="InterPro" id="IPR050194">
    <property type="entry name" value="Glycosyltransferase_grp1"/>
</dbReference>
<dbReference type="PANTHER" id="PTHR45947:SF3">
    <property type="entry name" value="SULFOQUINOVOSYL TRANSFERASE SQD2"/>
    <property type="match status" value="1"/>
</dbReference>
<dbReference type="GO" id="GO:0016757">
    <property type="term" value="F:glycosyltransferase activity"/>
    <property type="evidence" value="ECO:0007669"/>
    <property type="project" value="UniProtKB-KW"/>
</dbReference>
<reference evidence="5 6" key="2">
    <citation type="journal article" date="2010" name="Stand. Genomic Sci.">
        <title>Complete genome sequence of Nakamurella multipartita type strain (Y-104).</title>
        <authorList>
            <person name="Tice H."/>
            <person name="Mayilraj S."/>
            <person name="Sims D."/>
            <person name="Lapidus A."/>
            <person name="Nolan M."/>
            <person name="Lucas S."/>
            <person name="Glavina Del Rio T."/>
            <person name="Copeland A."/>
            <person name="Cheng J.F."/>
            <person name="Meincke L."/>
            <person name="Bruce D."/>
            <person name="Goodwin L."/>
            <person name="Pitluck S."/>
            <person name="Ivanova N."/>
            <person name="Mavromatis K."/>
            <person name="Ovchinnikova G."/>
            <person name="Pati A."/>
            <person name="Chen A."/>
            <person name="Palaniappan K."/>
            <person name="Land M."/>
            <person name="Hauser L."/>
            <person name="Chang Y.J."/>
            <person name="Jeffries C.D."/>
            <person name="Detter J.C."/>
            <person name="Brettin T."/>
            <person name="Rohde M."/>
            <person name="Goker M."/>
            <person name="Bristow J."/>
            <person name="Eisen J.A."/>
            <person name="Markowitz V."/>
            <person name="Hugenholtz P."/>
            <person name="Kyrpides N.C."/>
            <person name="Klenk H.P."/>
            <person name="Chen F."/>
        </authorList>
    </citation>
    <scope>NUCLEOTIDE SEQUENCE [LARGE SCALE GENOMIC DNA]</scope>
    <source>
        <strain evidence="6">ATCC 700099 / DSM 44233 / CIP 104796 / JCM 9543 / NBRC 105858 / Y-104</strain>
    </source>
</reference>
<dbReference type="HOGENOM" id="CLU_009583_14_0_11"/>
<dbReference type="OrthoDB" id="477186at2"/>